<gene>
    <name evidence="4" type="ORF">TEA_008632</name>
</gene>
<dbReference type="PANTHER" id="PTHR33124">
    <property type="entry name" value="TRANSCRIPTION FACTOR IBH1-LIKE 1"/>
    <property type="match status" value="1"/>
</dbReference>
<organism evidence="4 5">
    <name type="scientific">Camellia sinensis var. sinensis</name>
    <name type="common">China tea</name>
    <dbReference type="NCBI Taxonomy" id="542762"/>
    <lineage>
        <taxon>Eukaryota</taxon>
        <taxon>Viridiplantae</taxon>
        <taxon>Streptophyta</taxon>
        <taxon>Embryophyta</taxon>
        <taxon>Tracheophyta</taxon>
        <taxon>Spermatophyta</taxon>
        <taxon>Magnoliopsida</taxon>
        <taxon>eudicotyledons</taxon>
        <taxon>Gunneridae</taxon>
        <taxon>Pentapetalae</taxon>
        <taxon>asterids</taxon>
        <taxon>Ericales</taxon>
        <taxon>Theaceae</taxon>
        <taxon>Camellia</taxon>
    </lineage>
</organism>
<dbReference type="InterPro" id="IPR059002">
    <property type="entry name" value="IBH1_N"/>
</dbReference>
<dbReference type="Proteomes" id="UP000306102">
    <property type="component" value="Unassembled WGS sequence"/>
</dbReference>
<proteinExistence type="predicted"/>
<evidence type="ECO:0000313" key="4">
    <source>
        <dbReference type="EMBL" id="THG17149.1"/>
    </source>
</evidence>
<dbReference type="EMBL" id="SDRB02003682">
    <property type="protein sequence ID" value="THG17149.1"/>
    <property type="molecule type" value="Genomic_DNA"/>
</dbReference>
<keyword evidence="1" id="KW-0805">Transcription regulation</keyword>
<dbReference type="Pfam" id="PF26576">
    <property type="entry name" value="IBH1_N"/>
    <property type="match status" value="1"/>
</dbReference>
<evidence type="ECO:0000256" key="1">
    <source>
        <dbReference type="ARBA" id="ARBA00023015"/>
    </source>
</evidence>
<evidence type="ECO:0000313" key="5">
    <source>
        <dbReference type="Proteomes" id="UP000306102"/>
    </source>
</evidence>
<keyword evidence="5" id="KW-1185">Reference proteome</keyword>
<feature type="domain" description="IBH1-like N-terminal" evidence="3">
    <location>
        <begin position="18"/>
        <end position="84"/>
    </location>
</feature>
<protein>
    <recommendedName>
        <fullName evidence="3">IBH1-like N-terminal domain-containing protein</fullName>
    </recommendedName>
</protein>
<dbReference type="GO" id="GO:0006355">
    <property type="term" value="P:regulation of DNA-templated transcription"/>
    <property type="evidence" value="ECO:0007669"/>
    <property type="project" value="InterPro"/>
</dbReference>
<accession>A0A4S4EKN3</accession>
<reference evidence="4 5" key="1">
    <citation type="journal article" date="2018" name="Proc. Natl. Acad. Sci. U.S.A.">
        <title>Draft genome sequence of Camellia sinensis var. sinensis provides insights into the evolution of the tea genome and tea quality.</title>
        <authorList>
            <person name="Wei C."/>
            <person name="Yang H."/>
            <person name="Wang S."/>
            <person name="Zhao J."/>
            <person name="Liu C."/>
            <person name="Gao L."/>
            <person name="Xia E."/>
            <person name="Lu Y."/>
            <person name="Tai Y."/>
            <person name="She G."/>
            <person name="Sun J."/>
            <person name="Cao H."/>
            <person name="Tong W."/>
            <person name="Gao Q."/>
            <person name="Li Y."/>
            <person name="Deng W."/>
            <person name="Jiang X."/>
            <person name="Wang W."/>
            <person name="Chen Q."/>
            <person name="Zhang S."/>
            <person name="Li H."/>
            <person name="Wu J."/>
            <person name="Wang P."/>
            <person name="Li P."/>
            <person name="Shi C."/>
            <person name="Zheng F."/>
            <person name="Jian J."/>
            <person name="Huang B."/>
            <person name="Shan D."/>
            <person name="Shi M."/>
            <person name="Fang C."/>
            <person name="Yue Y."/>
            <person name="Li F."/>
            <person name="Li D."/>
            <person name="Wei S."/>
            <person name="Han B."/>
            <person name="Jiang C."/>
            <person name="Yin Y."/>
            <person name="Xia T."/>
            <person name="Zhang Z."/>
            <person name="Bennetzen J.L."/>
            <person name="Zhao S."/>
            <person name="Wan X."/>
        </authorList>
    </citation>
    <scope>NUCLEOTIDE SEQUENCE [LARGE SCALE GENOMIC DNA]</scope>
    <source>
        <strain evidence="5">cv. Shuchazao</strain>
        <tissue evidence="4">Leaf</tissue>
    </source>
</reference>
<dbReference type="InterPro" id="IPR044660">
    <property type="entry name" value="IBH1-like"/>
</dbReference>
<evidence type="ECO:0000259" key="3">
    <source>
        <dbReference type="Pfam" id="PF26576"/>
    </source>
</evidence>
<name>A0A4S4EKN3_CAMSN</name>
<comment type="caution">
    <text evidence="4">The sequence shown here is derived from an EMBL/GenBank/DDBJ whole genome shotgun (WGS) entry which is preliminary data.</text>
</comment>
<evidence type="ECO:0000256" key="2">
    <source>
        <dbReference type="ARBA" id="ARBA00023163"/>
    </source>
</evidence>
<dbReference type="AlphaFoldDB" id="A0A4S4EKN3"/>
<keyword evidence="2" id="KW-0804">Transcription</keyword>
<sequence>MTPHHVSMKPHQISMKPSSIKTRFAYGFMRTLKRLSKRKPTSSSSPREIFRSYRMIKMASDASMASAVGCRRAWSHAMLWKIRCQLPRRCHALGRRKRSRTDGCRRRGVANKAEKELGLGQTDELRDLVPGGETMDLNILLGETAHYIKCLTTQVQVMRNIVDFYSI</sequence>
<dbReference type="PANTHER" id="PTHR33124:SF40">
    <property type="entry name" value="TRANSCRIPTION FACTOR IBH1"/>
    <property type="match status" value="1"/>
</dbReference>